<dbReference type="AlphaFoldDB" id="A0A8J6E9E7"/>
<feature type="transmembrane region" description="Helical" evidence="5">
    <location>
        <begin position="77"/>
        <end position="97"/>
    </location>
</feature>
<keyword evidence="3 5" id="KW-1133">Transmembrane helix</keyword>
<evidence type="ECO:0000259" key="6">
    <source>
        <dbReference type="Pfam" id="PF00520"/>
    </source>
</evidence>
<dbReference type="OrthoDB" id="416585at2759"/>
<dbReference type="Gene3D" id="1.10.287.70">
    <property type="match status" value="1"/>
</dbReference>
<feature type="domain" description="Ion transport" evidence="6">
    <location>
        <begin position="80"/>
        <end position="315"/>
    </location>
</feature>
<dbReference type="PANTHER" id="PTHR47131:SF1">
    <property type="entry name" value="CATION CHANNEL SPERM-ASSOCIATED PROTEIN 3"/>
    <property type="match status" value="1"/>
</dbReference>
<reference evidence="7" key="1">
    <citation type="submission" date="2021-05" db="EMBL/GenBank/DDBJ databases">
        <title>A free-living protist that lacks canonical eukaryotic 1 DNA replication and segregation systems.</title>
        <authorList>
            <person name="Salas-Leiva D.E."/>
            <person name="Tromer E.C."/>
            <person name="Curtis B.A."/>
            <person name="Jerlstrom-Hultqvist J."/>
            <person name="Kolisko M."/>
            <person name="Yi Z."/>
            <person name="Salas-Leiva J.S."/>
            <person name="Gallot-Lavallee L."/>
            <person name="Kops G.J.P.L."/>
            <person name="Archibald J.M."/>
            <person name="Simpson A.G.B."/>
            <person name="Roger A.J."/>
        </authorList>
    </citation>
    <scope>NUCLEOTIDE SEQUENCE</scope>
    <source>
        <strain evidence="7">BICM</strain>
    </source>
</reference>
<dbReference type="GO" id="GO:0006814">
    <property type="term" value="P:sodium ion transport"/>
    <property type="evidence" value="ECO:0007669"/>
    <property type="project" value="TreeGrafter"/>
</dbReference>
<dbReference type="InterPro" id="IPR027359">
    <property type="entry name" value="Volt_channel_dom_sf"/>
</dbReference>
<dbReference type="GO" id="GO:0048240">
    <property type="term" value="P:sperm capacitation"/>
    <property type="evidence" value="ECO:0007669"/>
    <property type="project" value="TreeGrafter"/>
</dbReference>
<feature type="transmembrane region" description="Helical" evidence="5">
    <location>
        <begin position="118"/>
        <end position="140"/>
    </location>
</feature>
<dbReference type="Gene3D" id="1.20.120.350">
    <property type="entry name" value="Voltage-gated potassium channels. Chain C"/>
    <property type="match status" value="1"/>
</dbReference>
<keyword evidence="8" id="KW-1185">Reference proteome</keyword>
<evidence type="ECO:0000256" key="2">
    <source>
        <dbReference type="ARBA" id="ARBA00022692"/>
    </source>
</evidence>
<comment type="subcellular location">
    <subcellularLocation>
        <location evidence="1">Membrane</location>
        <topology evidence="1">Multi-pass membrane protein</topology>
    </subcellularLocation>
</comment>
<dbReference type="GO" id="GO:0030317">
    <property type="term" value="P:flagellated sperm motility"/>
    <property type="evidence" value="ECO:0007669"/>
    <property type="project" value="TreeGrafter"/>
</dbReference>
<sequence length="433" mass="49180">MSWGSDTSGADSFGFNSFSMSMGSGLNSTRHSQRLPSELRKDFTESMIKQLLEQMEDIDEVGYHFRGTFHRTLHTIAYSRIFSSFVLGVVMLNILTISLETSSYLTIHYGAWFDMMDAIYLAIYTVEFLLKIGATPIAYWKSGFNLFDFFVLIISYVQFAIEVFYSGSLSNVTYIRLIRAARAFRALRTVSFIPSLQTLVKAVLHTLFAVLNLAFLILLLDYVFAIAGYYIFGEIDTGDETNHFASLAGAFVVLFGFITAESWQNFVAILEDTSSVSGLWLPRIFAVLVIFIGHFICTNLFIGVVLQNLDEATLEAKAKQYLKRQSQNGKKKERLSRQQARQLKKLMSVAQGAQVTVDDVIKKVVGHLRHEDMVPITELSCDLSWVQSFLHTLELEEMAMFQVQQLQFELSDVLCEMAEQRLQQSIAHYHQGF</sequence>
<keyword evidence="4 5" id="KW-0472">Membrane</keyword>
<evidence type="ECO:0000256" key="5">
    <source>
        <dbReference type="SAM" id="Phobius"/>
    </source>
</evidence>
<feature type="transmembrane region" description="Helical" evidence="5">
    <location>
        <begin position="146"/>
        <end position="165"/>
    </location>
</feature>
<proteinExistence type="predicted"/>
<feature type="transmembrane region" description="Helical" evidence="5">
    <location>
        <begin position="284"/>
        <end position="306"/>
    </location>
</feature>
<organism evidence="7 8">
    <name type="scientific">Carpediemonas membranifera</name>
    <dbReference type="NCBI Taxonomy" id="201153"/>
    <lineage>
        <taxon>Eukaryota</taxon>
        <taxon>Metamonada</taxon>
        <taxon>Carpediemonas-like organisms</taxon>
        <taxon>Carpediemonas</taxon>
    </lineage>
</organism>
<dbReference type="GO" id="GO:0001669">
    <property type="term" value="C:acrosomal vesicle"/>
    <property type="evidence" value="ECO:0007669"/>
    <property type="project" value="TreeGrafter"/>
</dbReference>
<evidence type="ECO:0000313" key="7">
    <source>
        <dbReference type="EMBL" id="KAG9393235.1"/>
    </source>
</evidence>
<dbReference type="InterPro" id="IPR005821">
    <property type="entry name" value="Ion_trans_dom"/>
</dbReference>
<protein>
    <submittedName>
        <fullName evidence="7">Cation Channel Sperm Associated 3 CatSper3</fullName>
    </submittedName>
</protein>
<evidence type="ECO:0000256" key="1">
    <source>
        <dbReference type="ARBA" id="ARBA00004141"/>
    </source>
</evidence>
<dbReference type="SUPFAM" id="SSF81324">
    <property type="entry name" value="Voltage-gated potassium channels"/>
    <property type="match status" value="1"/>
</dbReference>
<comment type="caution">
    <text evidence="7">The sequence shown here is derived from an EMBL/GenBank/DDBJ whole genome shotgun (WGS) entry which is preliminary data.</text>
</comment>
<feature type="transmembrane region" description="Helical" evidence="5">
    <location>
        <begin position="244"/>
        <end position="264"/>
    </location>
</feature>
<dbReference type="GO" id="GO:0005245">
    <property type="term" value="F:voltage-gated calcium channel activity"/>
    <property type="evidence" value="ECO:0007669"/>
    <property type="project" value="TreeGrafter"/>
</dbReference>
<evidence type="ECO:0000256" key="4">
    <source>
        <dbReference type="ARBA" id="ARBA00023136"/>
    </source>
</evidence>
<dbReference type="PANTHER" id="PTHR47131">
    <property type="entry name" value="CATION CHANNEL SPERM-ASSOCIATED PROTEIN 3"/>
    <property type="match status" value="1"/>
</dbReference>
<evidence type="ECO:0000256" key="3">
    <source>
        <dbReference type="ARBA" id="ARBA00022989"/>
    </source>
</evidence>
<evidence type="ECO:0000313" key="8">
    <source>
        <dbReference type="Proteomes" id="UP000717585"/>
    </source>
</evidence>
<dbReference type="EMBL" id="JAHDYR010000025">
    <property type="protein sequence ID" value="KAG9393235.1"/>
    <property type="molecule type" value="Genomic_DNA"/>
</dbReference>
<feature type="transmembrane region" description="Helical" evidence="5">
    <location>
        <begin position="210"/>
        <end position="232"/>
    </location>
</feature>
<dbReference type="GO" id="GO:0036128">
    <property type="term" value="C:CatSper complex"/>
    <property type="evidence" value="ECO:0007669"/>
    <property type="project" value="TreeGrafter"/>
</dbReference>
<name>A0A8J6E9E7_9EUKA</name>
<accession>A0A8J6E9E7</accession>
<gene>
    <name evidence="7" type="ORF">J8273_3368</name>
</gene>
<keyword evidence="2 5" id="KW-0812">Transmembrane</keyword>
<dbReference type="Proteomes" id="UP000717585">
    <property type="component" value="Unassembled WGS sequence"/>
</dbReference>
<dbReference type="Pfam" id="PF00520">
    <property type="entry name" value="Ion_trans"/>
    <property type="match status" value="1"/>
</dbReference>